<dbReference type="EMBL" id="JACHJP010000001">
    <property type="protein sequence ID" value="MBB4912976.1"/>
    <property type="molecule type" value="Genomic_DNA"/>
</dbReference>
<dbReference type="RefSeq" id="WP_184711813.1">
    <property type="nucleotide sequence ID" value="NZ_JACHJP010000001.1"/>
</dbReference>
<organism evidence="1 2">
    <name type="scientific">Streptosporangium saharense</name>
    <dbReference type="NCBI Taxonomy" id="1706840"/>
    <lineage>
        <taxon>Bacteria</taxon>
        <taxon>Bacillati</taxon>
        <taxon>Actinomycetota</taxon>
        <taxon>Actinomycetes</taxon>
        <taxon>Streptosporangiales</taxon>
        <taxon>Streptosporangiaceae</taxon>
        <taxon>Streptosporangium</taxon>
    </lineage>
</organism>
<dbReference type="Gene3D" id="3.30.565.10">
    <property type="entry name" value="Histidine kinase-like ATPase, C-terminal domain"/>
    <property type="match status" value="1"/>
</dbReference>
<name>A0A7W7VJU6_9ACTN</name>
<dbReference type="SUPFAM" id="SSF55874">
    <property type="entry name" value="ATPase domain of HSP90 chaperone/DNA topoisomerase II/histidine kinase"/>
    <property type="match status" value="1"/>
</dbReference>
<proteinExistence type="predicted"/>
<accession>A0A7W7VJU6</accession>
<gene>
    <name evidence="1" type="ORF">FHS44_000048</name>
</gene>
<dbReference type="AlphaFoldDB" id="A0A7W7VJU6"/>
<comment type="caution">
    <text evidence="1">The sequence shown here is derived from an EMBL/GenBank/DDBJ whole genome shotgun (WGS) entry which is preliminary data.</text>
</comment>
<protein>
    <submittedName>
        <fullName evidence="1">Anti-sigma regulatory factor (Ser/Thr protein kinase)</fullName>
    </submittedName>
</protein>
<evidence type="ECO:0000313" key="1">
    <source>
        <dbReference type="EMBL" id="MBB4912976.1"/>
    </source>
</evidence>
<keyword evidence="2" id="KW-1185">Reference proteome</keyword>
<evidence type="ECO:0000313" key="2">
    <source>
        <dbReference type="Proteomes" id="UP000552644"/>
    </source>
</evidence>
<dbReference type="InterPro" id="IPR036890">
    <property type="entry name" value="HATPase_C_sf"/>
</dbReference>
<reference evidence="1 2" key="1">
    <citation type="submission" date="2020-08" db="EMBL/GenBank/DDBJ databases">
        <title>Genomic Encyclopedia of Type Strains, Phase III (KMG-III): the genomes of soil and plant-associated and newly described type strains.</title>
        <authorList>
            <person name="Whitman W."/>
        </authorList>
    </citation>
    <scope>NUCLEOTIDE SEQUENCE [LARGE SCALE GENOMIC DNA]</scope>
    <source>
        <strain evidence="1 2">CECT 8840</strain>
    </source>
</reference>
<dbReference type="Proteomes" id="UP000552644">
    <property type="component" value="Unassembled WGS sequence"/>
</dbReference>
<sequence length="117" mass="12790">MYEATIPARPEMVETVQNWARNLALAAHLNLADAVQQVAAALTEDAVRRNQPTATVTVQMTLWETGLRLEVRDPGENDQVESEGVAVVSRLARAFGTSKNRSGHLAWAEIGTEPDTH</sequence>